<evidence type="ECO:0000259" key="7">
    <source>
        <dbReference type="SMART" id="SM00483"/>
    </source>
</evidence>
<keyword evidence="5" id="KW-0234">DNA repair</keyword>
<dbReference type="PANTHER" id="PTHR11276:SF28">
    <property type="entry name" value="DNA POLYMERASE LAMBDA"/>
    <property type="match status" value="1"/>
</dbReference>
<feature type="region of interest" description="Disordered" evidence="6">
    <location>
        <begin position="1"/>
        <end position="36"/>
    </location>
</feature>
<reference evidence="8" key="1">
    <citation type="submission" date="2019-06" db="EMBL/GenBank/DDBJ databases">
        <authorList>
            <person name="Zheng W."/>
        </authorList>
    </citation>
    <scope>NUCLEOTIDE SEQUENCE</scope>
    <source>
        <strain evidence="8">QDHG01</strain>
    </source>
</reference>
<evidence type="ECO:0000256" key="5">
    <source>
        <dbReference type="RuleBase" id="RU366014"/>
    </source>
</evidence>
<dbReference type="PRINTS" id="PR00869">
    <property type="entry name" value="DNAPOLX"/>
</dbReference>
<comment type="function">
    <text evidence="5">DNA polymerase that functions in several pathways of DNA repair. Involved in base excision repair (BER) responsible for repair of lesions that give rise to abasic (AP) sites in DNA. Also contributes to DNA double-strand break repair by non-homologous end joining and homologous recombination. Has both template-dependent and template-independent (terminal transferase) DNA polymerase activities. Has also a 5'-deoxyribose-5-phosphate lyase (dRP lyase) activity.</text>
</comment>
<dbReference type="Gene3D" id="3.30.210.10">
    <property type="entry name" value="DNA polymerase, thumb domain"/>
    <property type="match status" value="1"/>
</dbReference>
<comment type="similarity">
    <text evidence="5">Belongs to the DNA polymerase type-X family.</text>
</comment>
<dbReference type="SUPFAM" id="SSF81301">
    <property type="entry name" value="Nucleotidyltransferase"/>
    <property type="match status" value="1"/>
</dbReference>
<dbReference type="InterPro" id="IPR029398">
    <property type="entry name" value="PolB_thumb"/>
</dbReference>
<dbReference type="EC" id="2.7.7.7" evidence="5"/>
<dbReference type="InterPro" id="IPR043519">
    <property type="entry name" value="NT_sf"/>
</dbReference>
<dbReference type="SMART" id="SM00483">
    <property type="entry name" value="POLXc"/>
    <property type="match status" value="1"/>
</dbReference>
<evidence type="ECO:0000256" key="2">
    <source>
        <dbReference type="ARBA" id="ARBA00022679"/>
    </source>
</evidence>
<organism evidence="8 9">
    <name type="scientific">Halteria grandinella</name>
    <dbReference type="NCBI Taxonomy" id="5974"/>
    <lineage>
        <taxon>Eukaryota</taxon>
        <taxon>Sar</taxon>
        <taxon>Alveolata</taxon>
        <taxon>Ciliophora</taxon>
        <taxon>Intramacronucleata</taxon>
        <taxon>Spirotrichea</taxon>
        <taxon>Stichotrichia</taxon>
        <taxon>Sporadotrichida</taxon>
        <taxon>Halteriidae</taxon>
        <taxon>Halteria</taxon>
    </lineage>
</organism>
<dbReference type="GO" id="GO:0006303">
    <property type="term" value="P:double-strand break repair via nonhomologous end joining"/>
    <property type="evidence" value="ECO:0007669"/>
    <property type="project" value="TreeGrafter"/>
</dbReference>
<dbReference type="InterPro" id="IPR002054">
    <property type="entry name" value="DNA-dir_DNA_pol_X"/>
</dbReference>
<evidence type="ECO:0000256" key="3">
    <source>
        <dbReference type="ARBA" id="ARBA00022695"/>
    </source>
</evidence>
<dbReference type="Pfam" id="PF14791">
    <property type="entry name" value="DNA_pol_B_thumb"/>
    <property type="match status" value="1"/>
</dbReference>
<dbReference type="EMBL" id="RRYP01005383">
    <property type="protein sequence ID" value="TNV82087.1"/>
    <property type="molecule type" value="Genomic_DNA"/>
</dbReference>
<keyword evidence="4" id="KW-0235">DNA replication</keyword>
<dbReference type="PRINTS" id="PR00870">
    <property type="entry name" value="DNAPOLXBETA"/>
</dbReference>
<feature type="domain" description="DNA-directed DNA polymerase X" evidence="7">
    <location>
        <begin position="79"/>
        <end position="435"/>
    </location>
</feature>
<dbReference type="Proteomes" id="UP000785679">
    <property type="component" value="Unassembled WGS sequence"/>
</dbReference>
<dbReference type="Gene3D" id="3.30.460.10">
    <property type="entry name" value="Beta Polymerase, domain 2"/>
    <property type="match status" value="1"/>
</dbReference>
<keyword evidence="3 5" id="KW-0548">Nucleotidyltransferase</keyword>
<dbReference type="Pfam" id="PF14792">
    <property type="entry name" value="DNA_pol_B_palm"/>
    <property type="match status" value="1"/>
</dbReference>
<dbReference type="InterPro" id="IPR028207">
    <property type="entry name" value="DNA_pol_B_palm_palm"/>
</dbReference>
<dbReference type="InterPro" id="IPR002008">
    <property type="entry name" value="DNA_pol_X_beta-like"/>
</dbReference>
<evidence type="ECO:0000313" key="9">
    <source>
        <dbReference type="Proteomes" id="UP000785679"/>
    </source>
</evidence>
<keyword evidence="9" id="KW-1185">Reference proteome</keyword>
<keyword evidence="5" id="KW-0539">Nucleus</keyword>
<dbReference type="AlphaFoldDB" id="A0A8J8NU82"/>
<sequence>MMSLGKSTAYDEQASTATPLKREGGSTKKRLFPHTEEEIRAAEEVEELFLPPTDDRFNSMMLSKHNERDKSPISLKRAPLNHEIIEELELIRVKGIEGEKMRGGLKKYLEGINLPIFDIDQLGDMNKKLPEEVRLKIQEFLASGMIDDLHLLKVKAPLWEFIDRQQPQAFESTEKLEAIEEEKGEGMQQFGSGVVIESGIGTGKRQDAQMELANNPAALYQEGFRSVSDIKQHLDFDEMEAAFSRDEAEEIVKVVKENLESLFDGAQDIFDIEACGAYRRGEAELKDLDLLITRNDDGSTVHVLMKLVEHLEERGLILQQLKEVRVSSSGSAGFQGIIRLSNDKKCHRIDINCYPLRQKPFALLYFTGPPNFNQWLRKQAAERGFSLSDSGMQINRNYDVPHEQEMRLKAFEPLKSEEDVFKVLELEYVVPNMRSIAPIPPEELF</sequence>
<dbReference type="GO" id="GO:0005634">
    <property type="term" value="C:nucleus"/>
    <property type="evidence" value="ECO:0007669"/>
    <property type="project" value="UniProtKB-SubCell"/>
</dbReference>
<keyword evidence="1" id="KW-0237">DNA synthesis</keyword>
<keyword evidence="5" id="KW-0227">DNA damage</keyword>
<evidence type="ECO:0000256" key="1">
    <source>
        <dbReference type="ARBA" id="ARBA00022634"/>
    </source>
</evidence>
<protein>
    <recommendedName>
        <fullName evidence="5">DNA polymerase</fullName>
        <ecNumber evidence="5">2.7.7.7</ecNumber>
    </recommendedName>
</protein>
<proteinExistence type="inferred from homology"/>
<dbReference type="OrthoDB" id="333472at2759"/>
<dbReference type="InterPro" id="IPR037160">
    <property type="entry name" value="DNA_Pol_thumb_sf"/>
</dbReference>
<evidence type="ECO:0000256" key="4">
    <source>
        <dbReference type="ARBA" id="ARBA00022705"/>
    </source>
</evidence>
<dbReference type="GO" id="GO:0003677">
    <property type="term" value="F:DNA binding"/>
    <property type="evidence" value="ECO:0007669"/>
    <property type="project" value="UniProtKB-UniRule"/>
</dbReference>
<accession>A0A8J8NU82</accession>
<evidence type="ECO:0000313" key="8">
    <source>
        <dbReference type="EMBL" id="TNV82087.1"/>
    </source>
</evidence>
<name>A0A8J8NU82_HALGN</name>
<comment type="subcellular location">
    <subcellularLocation>
        <location evidence="5">Nucleus</location>
    </subcellularLocation>
</comment>
<comment type="catalytic activity">
    <reaction evidence="5">
        <text>DNA(n) + a 2'-deoxyribonucleoside 5'-triphosphate = DNA(n+1) + diphosphate</text>
        <dbReference type="Rhea" id="RHEA:22508"/>
        <dbReference type="Rhea" id="RHEA-COMP:17339"/>
        <dbReference type="Rhea" id="RHEA-COMP:17340"/>
        <dbReference type="ChEBI" id="CHEBI:33019"/>
        <dbReference type="ChEBI" id="CHEBI:61560"/>
        <dbReference type="ChEBI" id="CHEBI:173112"/>
        <dbReference type="EC" id="2.7.7.7"/>
    </reaction>
</comment>
<dbReference type="GO" id="GO:0003887">
    <property type="term" value="F:DNA-directed DNA polymerase activity"/>
    <property type="evidence" value="ECO:0007669"/>
    <property type="project" value="UniProtKB-UniRule"/>
</dbReference>
<dbReference type="PANTHER" id="PTHR11276">
    <property type="entry name" value="DNA POLYMERASE TYPE-X FAMILY MEMBER"/>
    <property type="match status" value="1"/>
</dbReference>
<comment type="caution">
    <text evidence="8">The sequence shown here is derived from an EMBL/GenBank/DDBJ whole genome shotgun (WGS) entry which is preliminary data.</text>
</comment>
<gene>
    <name evidence="8" type="ORF">FGO68_gene8543</name>
</gene>
<dbReference type="InterPro" id="IPR022312">
    <property type="entry name" value="DNA_pol_X"/>
</dbReference>
<dbReference type="GO" id="GO:0046872">
    <property type="term" value="F:metal ion binding"/>
    <property type="evidence" value="ECO:0007669"/>
    <property type="project" value="UniProtKB-UniRule"/>
</dbReference>
<evidence type="ECO:0000256" key="6">
    <source>
        <dbReference type="SAM" id="MobiDB-lite"/>
    </source>
</evidence>
<keyword evidence="2 5" id="KW-0808">Transferase</keyword>
<keyword evidence="5" id="KW-0239">DNA-directed DNA polymerase</keyword>